<dbReference type="InterPro" id="IPR000873">
    <property type="entry name" value="AMP-dep_synth/lig_dom"/>
</dbReference>
<evidence type="ECO:0000313" key="6">
    <source>
        <dbReference type="Proteomes" id="UP000176101"/>
    </source>
</evidence>
<evidence type="ECO:0000256" key="2">
    <source>
        <dbReference type="ARBA" id="ARBA00022598"/>
    </source>
</evidence>
<accession>A0A1E7KKM4</accession>
<dbReference type="SUPFAM" id="SSF56801">
    <property type="entry name" value="Acetyl-CoA synthetase-like"/>
    <property type="match status" value="1"/>
</dbReference>
<reference evidence="5 6" key="1">
    <citation type="journal article" date="2016" name="Front. Microbiol.">
        <title>Comparative Genomics Analysis of Streptomyces Species Reveals Their Adaptation to the Marine Environment and Their Diversity at the Genomic Level.</title>
        <authorList>
            <person name="Tian X."/>
            <person name="Zhang Z."/>
            <person name="Yang T."/>
            <person name="Chen M."/>
            <person name="Li J."/>
            <person name="Chen F."/>
            <person name="Yang J."/>
            <person name="Li W."/>
            <person name="Zhang B."/>
            <person name="Zhang Z."/>
            <person name="Wu J."/>
            <person name="Zhang C."/>
            <person name="Long L."/>
            <person name="Xiao J."/>
        </authorList>
    </citation>
    <scope>NUCLEOTIDE SEQUENCE [LARGE SCALE GENOMIC DNA]</scope>
    <source>
        <strain evidence="5 6">SCSIO 02100</strain>
    </source>
</reference>
<proteinExistence type="inferred from homology"/>
<dbReference type="NCBIfam" id="NF005801">
    <property type="entry name" value="PRK07656.1"/>
    <property type="match status" value="1"/>
</dbReference>
<dbReference type="AlphaFoldDB" id="A0A1E7KKM4"/>
<dbReference type="Gene3D" id="3.30.300.30">
    <property type="match status" value="1"/>
</dbReference>
<protein>
    <submittedName>
        <fullName evidence="5">Fatty acid--CoA ligase</fullName>
    </submittedName>
</protein>
<feature type="domain" description="AMP-dependent synthetase/ligase" evidence="3">
    <location>
        <begin position="15"/>
        <end position="396"/>
    </location>
</feature>
<comment type="similarity">
    <text evidence="1">Belongs to the ATP-dependent AMP-binding enzyme family.</text>
</comment>
<dbReference type="InterPro" id="IPR045851">
    <property type="entry name" value="AMP-bd_C_sf"/>
</dbReference>
<dbReference type="Pfam" id="PF00501">
    <property type="entry name" value="AMP-binding"/>
    <property type="match status" value="1"/>
</dbReference>
<dbReference type="PANTHER" id="PTHR43201:SF5">
    <property type="entry name" value="MEDIUM-CHAIN ACYL-COA LIGASE ACSF2, MITOCHONDRIAL"/>
    <property type="match status" value="1"/>
</dbReference>
<dbReference type="InterPro" id="IPR020845">
    <property type="entry name" value="AMP-binding_CS"/>
</dbReference>
<evidence type="ECO:0000313" key="5">
    <source>
        <dbReference type="EMBL" id="OEV04549.1"/>
    </source>
</evidence>
<evidence type="ECO:0000256" key="1">
    <source>
        <dbReference type="ARBA" id="ARBA00006432"/>
    </source>
</evidence>
<dbReference type="PANTHER" id="PTHR43201">
    <property type="entry name" value="ACYL-COA SYNTHETASE"/>
    <property type="match status" value="1"/>
</dbReference>
<dbReference type="RefSeq" id="WP_070195622.1">
    <property type="nucleotide sequence ID" value="NZ_LJGU01000113.1"/>
</dbReference>
<evidence type="ECO:0000259" key="4">
    <source>
        <dbReference type="Pfam" id="PF13193"/>
    </source>
</evidence>
<dbReference type="STRING" id="1075402.AN216_06480"/>
<dbReference type="OrthoDB" id="9803968at2"/>
<name>A0A1E7KKM4_9ACTN</name>
<dbReference type="PROSITE" id="PS00455">
    <property type="entry name" value="AMP_BINDING"/>
    <property type="match status" value="1"/>
</dbReference>
<dbReference type="GO" id="GO:0006631">
    <property type="term" value="P:fatty acid metabolic process"/>
    <property type="evidence" value="ECO:0007669"/>
    <property type="project" value="TreeGrafter"/>
</dbReference>
<dbReference type="Pfam" id="PF13193">
    <property type="entry name" value="AMP-binding_C"/>
    <property type="match status" value="1"/>
</dbReference>
<dbReference type="PATRIC" id="fig|1075402.3.peg.4088"/>
<dbReference type="EMBL" id="LJGU01000113">
    <property type="protein sequence ID" value="OEV04549.1"/>
    <property type="molecule type" value="Genomic_DNA"/>
</dbReference>
<dbReference type="Gene3D" id="3.40.50.12780">
    <property type="entry name" value="N-terminal domain of ligase-like"/>
    <property type="match status" value="1"/>
</dbReference>
<organism evidence="5 6">
    <name type="scientific">Streptomyces oceani</name>
    <dbReference type="NCBI Taxonomy" id="1075402"/>
    <lineage>
        <taxon>Bacteria</taxon>
        <taxon>Bacillati</taxon>
        <taxon>Actinomycetota</taxon>
        <taxon>Actinomycetes</taxon>
        <taxon>Kitasatosporales</taxon>
        <taxon>Streptomycetaceae</taxon>
        <taxon>Streptomyces</taxon>
    </lineage>
</organism>
<evidence type="ECO:0000259" key="3">
    <source>
        <dbReference type="Pfam" id="PF00501"/>
    </source>
</evidence>
<dbReference type="GO" id="GO:0031956">
    <property type="term" value="F:medium-chain fatty acid-CoA ligase activity"/>
    <property type="evidence" value="ECO:0007669"/>
    <property type="project" value="TreeGrafter"/>
</dbReference>
<dbReference type="InterPro" id="IPR025110">
    <property type="entry name" value="AMP-bd_C"/>
</dbReference>
<gene>
    <name evidence="5" type="ORF">AN216_06480</name>
</gene>
<comment type="caution">
    <text evidence="5">The sequence shown here is derived from an EMBL/GenBank/DDBJ whole genome shotgun (WGS) entry which is preliminary data.</text>
</comment>
<sequence>MPPEETTIPGALTLAATAAPDVEAVVDGELRLSYRQLRDEALAVTRSLLARGTARGDRIALWAPNSTRWITAALGVLSAGAVLVPVNTRYKGEEARDVLRRSGARLLFVEDGFLGNDYLALLGVQGESDRTAPDRPVPDLTDLAEVVTLDQGQRAGATSWESFLRDGDRVPTDEAVARAVSVRADDVSDVLFTSGTTGRPKGVLTTHGQNVRTYRAWCDRTGLVRGDRYLIINPMFHSFGYKAGVLACLLRGATMVLQLVFDVAETMRLVQTESVTVLPGPPTIYTSLLDAPGREDYDLSSLRLAVTGAATVPVALVRRIRAELFPTVLTAYGLTESCGTVSACTARDPDEAVARTAGRPIEGVRVRVVDAQGEGLPAGRDGVVLVRGHNVMRGYLDDPEATAEAVDPEGWLDTGDIGHLDEDGRLTLTGRSKEMFVVGGFNVSPAEVEQTLARHDAVAEAAVIGVPDHRMGEIGHAYVTLRPGAVTTPTELVDHCRELLANFKAPREVTVLETLPRNAAGKIRKDDLRGTSR</sequence>
<feature type="domain" description="AMP-binding enzyme C-terminal" evidence="4">
    <location>
        <begin position="447"/>
        <end position="522"/>
    </location>
</feature>
<dbReference type="Proteomes" id="UP000176101">
    <property type="component" value="Unassembled WGS sequence"/>
</dbReference>
<keyword evidence="6" id="KW-1185">Reference proteome</keyword>
<keyword evidence="2 5" id="KW-0436">Ligase</keyword>
<dbReference type="InterPro" id="IPR042099">
    <property type="entry name" value="ANL_N_sf"/>
</dbReference>